<keyword evidence="2" id="KW-1185">Reference proteome</keyword>
<evidence type="ECO:0000313" key="1">
    <source>
        <dbReference type="EMBL" id="SEF55374.1"/>
    </source>
</evidence>
<dbReference type="AlphaFoldDB" id="A0A1H5SY36"/>
<gene>
    <name evidence="1" type="ORF">SAMN04488244_10244</name>
</gene>
<proteinExistence type="predicted"/>
<reference evidence="2" key="1">
    <citation type="submission" date="2016-10" db="EMBL/GenBank/DDBJ databases">
        <authorList>
            <person name="Varghese N."/>
            <person name="Submissions S."/>
        </authorList>
    </citation>
    <scope>NUCLEOTIDE SEQUENCE [LARGE SCALE GENOMIC DNA]</scope>
    <source>
        <strain evidence="2">CGMCC 1.7062</strain>
    </source>
</reference>
<dbReference type="Proteomes" id="UP000236721">
    <property type="component" value="Unassembled WGS sequence"/>
</dbReference>
<sequence length="75" mass="8096">MKKSHLGKAVSRDIRLRHKRKLVALSFYISVFVSSAVIGCSVKSDVTINRLAESSTMASGPMTVALTDITGTSRN</sequence>
<accession>A0A1H5SY36</accession>
<evidence type="ECO:0000313" key="2">
    <source>
        <dbReference type="Proteomes" id="UP000236721"/>
    </source>
</evidence>
<dbReference type="EMBL" id="FNVG01000002">
    <property type="protein sequence ID" value="SEF55374.1"/>
    <property type="molecule type" value="Genomic_DNA"/>
</dbReference>
<protein>
    <submittedName>
        <fullName evidence="1">Uncharacterized protein</fullName>
    </submittedName>
</protein>
<dbReference type="RefSeq" id="WP_146060838.1">
    <property type="nucleotide sequence ID" value="NZ_FNVG01000002.1"/>
</dbReference>
<organism evidence="1 2">
    <name type="scientific">Vibrio hangzhouensis</name>
    <dbReference type="NCBI Taxonomy" id="462991"/>
    <lineage>
        <taxon>Bacteria</taxon>
        <taxon>Pseudomonadati</taxon>
        <taxon>Pseudomonadota</taxon>
        <taxon>Gammaproteobacteria</taxon>
        <taxon>Vibrionales</taxon>
        <taxon>Vibrionaceae</taxon>
        <taxon>Vibrio</taxon>
    </lineage>
</organism>
<name>A0A1H5SY36_9VIBR</name>